<dbReference type="SUPFAM" id="SSF50923">
    <property type="entry name" value="Hemopexin-like domain"/>
    <property type="match status" value="1"/>
</dbReference>
<evidence type="ECO:0000313" key="8">
    <source>
        <dbReference type="EMBL" id="KAF6023428.1"/>
    </source>
</evidence>
<evidence type="ECO:0000259" key="7">
    <source>
        <dbReference type="SMART" id="SM00235"/>
    </source>
</evidence>
<dbReference type="Proteomes" id="UP000593567">
    <property type="component" value="Unassembled WGS sequence"/>
</dbReference>
<evidence type="ECO:0000256" key="5">
    <source>
        <dbReference type="ARBA" id="ARBA00022833"/>
    </source>
</evidence>
<dbReference type="Pfam" id="PF00413">
    <property type="entry name" value="Peptidase_M10"/>
    <property type="match status" value="1"/>
</dbReference>
<comment type="similarity">
    <text evidence="1">Belongs to the peptidase M10A family.</text>
</comment>
<sequence length="610" mass="70277">MFSAVNYALLVFLFLHLSNNHLASSSSDLRDYTTLKALYNYVREKRDDTNPTDTHRMACWKYICDELDMEKLGCECKFSKKDDFHRKVNCNSFHFSKALKILKTTVKGKESAYCSEEAFPSSHTADTIPGNLTDLSNITNKDGGIADIKTTDKKINYKTKQEMKHSLADYVDDKPKYKYQEYPRDQPNRTEYREMFTAAYRQQMDDRVSSALRAGTAIGRFSSSKFQKIWRFFRPKRSVDHFRYNRLRSSPGVYYYTLSNLPNSFYNEDGVIAATLSDWAAKAPICFRERVSSWEPPPNFSITFIPGLTTGSRNLISQTVSVSGRRQIQLNTNYVYKPGNARSYVKLENSLPAVILHEVGHLLGVPHSHDKSSSSAMYKNVDYKNGANYLNTFERTTIQHLYGRCYGPTDAITNILYNVGPHTYSTTFISRKTAVWEYSYNLDRVLEGSIDAMVQIYEGAPGSTPRFYVFKGYDGYIYTYNHGRSPRIKLLTKISIASLTRNKMRKVDAALWAEITSTLYLFSGSQVCLFGSKWNFLRCSSINFLFQGLGNHRIDEAYQYVHQNRIEYAFFQGKNVYEGAYNGRFWSISYRGMVPHQTGYKWNDLCENLC</sequence>
<dbReference type="SUPFAM" id="SSF55486">
    <property type="entry name" value="Metalloproteases ('zincins'), catalytic domain"/>
    <property type="match status" value="1"/>
</dbReference>
<dbReference type="AlphaFoldDB" id="A0A7J7JDH4"/>
<dbReference type="GO" id="GO:0004222">
    <property type="term" value="F:metalloendopeptidase activity"/>
    <property type="evidence" value="ECO:0007669"/>
    <property type="project" value="InterPro"/>
</dbReference>
<keyword evidence="4" id="KW-0378">Hydrolase</keyword>
<evidence type="ECO:0000256" key="6">
    <source>
        <dbReference type="SAM" id="SignalP"/>
    </source>
</evidence>
<evidence type="ECO:0000256" key="4">
    <source>
        <dbReference type="ARBA" id="ARBA00022801"/>
    </source>
</evidence>
<feature type="signal peptide" evidence="6">
    <location>
        <begin position="1"/>
        <end position="25"/>
    </location>
</feature>
<dbReference type="GO" id="GO:0031012">
    <property type="term" value="C:extracellular matrix"/>
    <property type="evidence" value="ECO:0007669"/>
    <property type="project" value="InterPro"/>
</dbReference>
<feature type="domain" description="Peptidase metallopeptidase" evidence="7">
    <location>
        <begin position="240"/>
        <end position="404"/>
    </location>
</feature>
<dbReference type="InterPro" id="IPR001818">
    <property type="entry name" value="Pept_M10_metallopeptidase"/>
</dbReference>
<keyword evidence="2" id="KW-0645">Protease</keyword>
<dbReference type="InterPro" id="IPR036375">
    <property type="entry name" value="Hemopexin-like_dom_sf"/>
</dbReference>
<gene>
    <name evidence="8" type="ORF">EB796_018267</name>
</gene>
<evidence type="ECO:0000256" key="2">
    <source>
        <dbReference type="ARBA" id="ARBA00022670"/>
    </source>
</evidence>
<accession>A0A7J7JDH4</accession>
<evidence type="ECO:0000256" key="3">
    <source>
        <dbReference type="ARBA" id="ARBA00022723"/>
    </source>
</evidence>
<dbReference type="EMBL" id="VXIV02002716">
    <property type="protein sequence ID" value="KAF6023428.1"/>
    <property type="molecule type" value="Genomic_DNA"/>
</dbReference>
<reference evidence="8" key="1">
    <citation type="submission" date="2020-06" db="EMBL/GenBank/DDBJ databases">
        <title>Draft genome of Bugula neritina, a colonial animal packing powerful symbionts and potential medicines.</title>
        <authorList>
            <person name="Rayko M."/>
        </authorList>
    </citation>
    <scope>NUCLEOTIDE SEQUENCE [LARGE SCALE GENOMIC DNA]</scope>
    <source>
        <strain evidence="8">Kwan_BN1</strain>
    </source>
</reference>
<keyword evidence="5" id="KW-0862">Zinc</keyword>
<dbReference type="SMART" id="SM00235">
    <property type="entry name" value="ZnMc"/>
    <property type="match status" value="1"/>
</dbReference>
<dbReference type="InterPro" id="IPR006026">
    <property type="entry name" value="Peptidase_Metallo"/>
</dbReference>
<evidence type="ECO:0000256" key="1">
    <source>
        <dbReference type="ARBA" id="ARBA00010370"/>
    </source>
</evidence>
<dbReference type="InterPro" id="IPR024079">
    <property type="entry name" value="MetalloPept_cat_dom_sf"/>
</dbReference>
<keyword evidence="6" id="KW-0732">Signal</keyword>
<dbReference type="Gene3D" id="3.40.390.10">
    <property type="entry name" value="Collagenase (Catalytic Domain)"/>
    <property type="match status" value="1"/>
</dbReference>
<dbReference type="Gene3D" id="2.110.10.10">
    <property type="entry name" value="Hemopexin-like domain"/>
    <property type="match status" value="1"/>
</dbReference>
<feature type="chain" id="PRO_5029833250" evidence="6">
    <location>
        <begin position="26"/>
        <end position="610"/>
    </location>
</feature>
<keyword evidence="9" id="KW-1185">Reference proteome</keyword>
<dbReference type="GO" id="GO:0008270">
    <property type="term" value="F:zinc ion binding"/>
    <property type="evidence" value="ECO:0007669"/>
    <property type="project" value="InterPro"/>
</dbReference>
<protein>
    <submittedName>
        <fullName evidence="8">MMP21</fullName>
    </submittedName>
</protein>
<name>A0A7J7JDH4_BUGNE</name>
<organism evidence="8 9">
    <name type="scientific">Bugula neritina</name>
    <name type="common">Brown bryozoan</name>
    <name type="synonym">Sertularia neritina</name>
    <dbReference type="NCBI Taxonomy" id="10212"/>
    <lineage>
        <taxon>Eukaryota</taxon>
        <taxon>Metazoa</taxon>
        <taxon>Spiralia</taxon>
        <taxon>Lophotrochozoa</taxon>
        <taxon>Bryozoa</taxon>
        <taxon>Gymnolaemata</taxon>
        <taxon>Cheilostomatida</taxon>
        <taxon>Flustrina</taxon>
        <taxon>Buguloidea</taxon>
        <taxon>Bugulidae</taxon>
        <taxon>Bugula</taxon>
    </lineage>
</organism>
<evidence type="ECO:0000313" key="9">
    <source>
        <dbReference type="Proteomes" id="UP000593567"/>
    </source>
</evidence>
<proteinExistence type="inferred from homology"/>
<keyword evidence="3" id="KW-0479">Metal-binding</keyword>
<comment type="caution">
    <text evidence="8">The sequence shown here is derived from an EMBL/GenBank/DDBJ whole genome shotgun (WGS) entry which is preliminary data.</text>
</comment>
<dbReference type="GO" id="GO:0006508">
    <property type="term" value="P:proteolysis"/>
    <property type="evidence" value="ECO:0007669"/>
    <property type="project" value="UniProtKB-KW"/>
</dbReference>